<feature type="transmembrane region" description="Helical" evidence="6">
    <location>
        <begin position="255"/>
        <end position="275"/>
    </location>
</feature>
<feature type="transmembrane region" description="Helical" evidence="6">
    <location>
        <begin position="346"/>
        <end position="365"/>
    </location>
</feature>
<dbReference type="InterPro" id="IPR036259">
    <property type="entry name" value="MFS_trans_sf"/>
</dbReference>
<evidence type="ECO:0000259" key="7">
    <source>
        <dbReference type="PROSITE" id="PS50850"/>
    </source>
</evidence>
<feature type="transmembrane region" description="Helical" evidence="6">
    <location>
        <begin position="20"/>
        <end position="40"/>
    </location>
</feature>
<dbReference type="GO" id="GO:0005886">
    <property type="term" value="C:plasma membrane"/>
    <property type="evidence" value="ECO:0007669"/>
    <property type="project" value="UniProtKB-SubCell"/>
</dbReference>
<dbReference type="PANTHER" id="PTHR23508:SF10">
    <property type="entry name" value="CARBOXYLIC ACID TRANSPORTER PROTEIN HOMOLOG"/>
    <property type="match status" value="1"/>
</dbReference>
<feature type="transmembrane region" description="Helical" evidence="6">
    <location>
        <begin position="412"/>
        <end position="431"/>
    </location>
</feature>
<evidence type="ECO:0000256" key="5">
    <source>
        <dbReference type="ARBA" id="ARBA00023136"/>
    </source>
</evidence>
<feature type="transmembrane region" description="Helical" evidence="6">
    <location>
        <begin position="178"/>
        <end position="198"/>
    </location>
</feature>
<evidence type="ECO:0000256" key="4">
    <source>
        <dbReference type="ARBA" id="ARBA00022989"/>
    </source>
</evidence>
<proteinExistence type="predicted"/>
<evidence type="ECO:0000256" key="2">
    <source>
        <dbReference type="ARBA" id="ARBA00022448"/>
    </source>
</evidence>
<comment type="subcellular location">
    <subcellularLocation>
        <location evidence="1">Cell membrane</location>
        <topology evidence="1">Multi-pass membrane protein</topology>
    </subcellularLocation>
</comment>
<dbReference type="SUPFAM" id="SSF103473">
    <property type="entry name" value="MFS general substrate transporter"/>
    <property type="match status" value="1"/>
</dbReference>
<feature type="transmembrane region" description="Helical" evidence="6">
    <location>
        <begin position="323"/>
        <end position="340"/>
    </location>
</feature>
<dbReference type="PROSITE" id="PS50850">
    <property type="entry name" value="MFS"/>
    <property type="match status" value="1"/>
</dbReference>
<keyword evidence="4 6" id="KW-1133">Transmembrane helix</keyword>
<name>A0A5J5HXZ5_9BACI</name>
<feature type="transmembrane region" description="Helical" evidence="6">
    <location>
        <begin position="386"/>
        <end position="406"/>
    </location>
</feature>
<keyword evidence="2" id="KW-0813">Transport</keyword>
<organism evidence="8 9">
    <name type="scientific">Niallia endozanthoxylica</name>
    <dbReference type="NCBI Taxonomy" id="2036016"/>
    <lineage>
        <taxon>Bacteria</taxon>
        <taxon>Bacillati</taxon>
        <taxon>Bacillota</taxon>
        <taxon>Bacilli</taxon>
        <taxon>Bacillales</taxon>
        <taxon>Bacillaceae</taxon>
        <taxon>Niallia</taxon>
    </lineage>
</organism>
<dbReference type="AlphaFoldDB" id="A0A5J5HXZ5"/>
<dbReference type="EMBL" id="VYKL01000014">
    <property type="protein sequence ID" value="KAA9027014.1"/>
    <property type="molecule type" value="Genomic_DNA"/>
</dbReference>
<sequence length="461" mass="50667">MGMRTIDAQDVVSASKFNRFHLLVFVWCFYLIGFDGYDIAMYGVGLSSMMAEWNLTPMQAGAVGSYSLIGMMLGALVLSPLADKFGRKNAIVLCMFLFSAFTLAAGFSPNLIWFTVMRFISAIGMGGLMPNCISLMTEYSPKKNRPILVGSIYIGYALGGILASLIGMFLIQQTNWRILYYIGGIPLLTIPLFIKYFPESLSYYLAKKQIGKVVEILNKVKPDGDFKETDDYKLEMAAKESQGFPVKKLFTNNRAFSTIAFWMAVFCTMMIVYGLNTWLPKLMQDAGFSMKSSLSFNMVVSFGQIIGTLAGGYFANKIGHKRVLVTSFALGIVAFIGMSLTSNIAFVYILIFLAGVGTFGGMNLANPYIAEYYPREIRATGSGYSLAVGRIGSILAPTLIAMLITTGIDTKFAFALFAVPCILVSLGYLLVQEKYASFDKVMEENDINGSSSVIKRRSISS</sequence>
<feature type="transmembrane region" description="Helical" evidence="6">
    <location>
        <begin position="60"/>
        <end position="78"/>
    </location>
</feature>
<accession>A0A5J5HXZ5</accession>
<evidence type="ECO:0000313" key="9">
    <source>
        <dbReference type="Proteomes" id="UP000326671"/>
    </source>
</evidence>
<evidence type="ECO:0000313" key="8">
    <source>
        <dbReference type="EMBL" id="KAA9027014.1"/>
    </source>
</evidence>
<dbReference type="GO" id="GO:0046943">
    <property type="term" value="F:carboxylic acid transmembrane transporter activity"/>
    <property type="evidence" value="ECO:0007669"/>
    <property type="project" value="TreeGrafter"/>
</dbReference>
<dbReference type="Proteomes" id="UP000326671">
    <property type="component" value="Unassembled WGS sequence"/>
</dbReference>
<feature type="transmembrane region" description="Helical" evidence="6">
    <location>
        <begin position="113"/>
        <end position="135"/>
    </location>
</feature>
<feature type="domain" description="Major facilitator superfamily (MFS) profile" evidence="7">
    <location>
        <begin position="24"/>
        <end position="436"/>
    </location>
</feature>
<dbReference type="Gene3D" id="1.20.1250.20">
    <property type="entry name" value="MFS general substrate transporter like domains"/>
    <property type="match status" value="1"/>
</dbReference>
<keyword evidence="5 6" id="KW-0472">Membrane</keyword>
<evidence type="ECO:0000256" key="1">
    <source>
        <dbReference type="ARBA" id="ARBA00004651"/>
    </source>
</evidence>
<evidence type="ECO:0000256" key="6">
    <source>
        <dbReference type="SAM" id="Phobius"/>
    </source>
</evidence>
<dbReference type="InterPro" id="IPR020846">
    <property type="entry name" value="MFS_dom"/>
</dbReference>
<feature type="transmembrane region" description="Helical" evidence="6">
    <location>
        <begin position="90"/>
        <end position="107"/>
    </location>
</feature>
<keyword evidence="9" id="KW-1185">Reference proteome</keyword>
<reference evidence="8 9" key="1">
    <citation type="submission" date="2019-09" db="EMBL/GenBank/DDBJ databases">
        <title>Whole genome sequences of isolates from the Mars Exploration Rovers.</title>
        <authorList>
            <person name="Seuylemezian A."/>
            <person name="Vaishampayan P."/>
        </authorList>
    </citation>
    <scope>NUCLEOTIDE SEQUENCE [LARGE SCALE GENOMIC DNA]</scope>
    <source>
        <strain evidence="8 9">MER_TA_151</strain>
    </source>
</reference>
<dbReference type="PANTHER" id="PTHR23508">
    <property type="entry name" value="CARBOXYLIC ACID TRANSPORTER PROTEIN HOMOLOG"/>
    <property type="match status" value="1"/>
</dbReference>
<keyword evidence="3 6" id="KW-0812">Transmembrane</keyword>
<gene>
    <name evidence="8" type="ORF">F4V44_06780</name>
</gene>
<dbReference type="InterPro" id="IPR011701">
    <property type="entry name" value="MFS"/>
</dbReference>
<dbReference type="Pfam" id="PF07690">
    <property type="entry name" value="MFS_1"/>
    <property type="match status" value="2"/>
</dbReference>
<dbReference type="CDD" id="cd17365">
    <property type="entry name" value="MFS_PcaK_like"/>
    <property type="match status" value="1"/>
</dbReference>
<dbReference type="OrthoDB" id="9787026at2"/>
<feature type="transmembrane region" description="Helical" evidence="6">
    <location>
        <begin position="147"/>
        <end position="172"/>
    </location>
</feature>
<evidence type="ECO:0000256" key="3">
    <source>
        <dbReference type="ARBA" id="ARBA00022692"/>
    </source>
</evidence>
<protein>
    <submittedName>
        <fullName evidence="8">MFS transporter</fullName>
    </submittedName>
</protein>
<comment type="caution">
    <text evidence="8">The sequence shown here is derived from an EMBL/GenBank/DDBJ whole genome shotgun (WGS) entry which is preliminary data.</text>
</comment>
<feature type="transmembrane region" description="Helical" evidence="6">
    <location>
        <begin position="295"/>
        <end position="316"/>
    </location>
</feature>